<reference evidence="1 2" key="1">
    <citation type="submission" date="2017-12" db="EMBL/GenBank/DDBJ databases">
        <title>Integrating genomic resources of turbot (Scophthalmus maximus) in depth evaluation of genetic and physical mapping variation across individuals.</title>
        <authorList>
            <person name="Martinez P."/>
        </authorList>
    </citation>
    <scope>NUCLEOTIDE SEQUENCE [LARGE SCALE GENOMIC DNA]</scope>
</reference>
<accession>A0A2U9AZE8</accession>
<dbReference type="EMBL" id="CP026243">
    <property type="protein sequence ID" value="AWO97044.1"/>
    <property type="molecule type" value="Genomic_DNA"/>
</dbReference>
<keyword evidence="2" id="KW-1185">Reference proteome</keyword>
<protein>
    <submittedName>
        <fullName evidence="1">Uncharacterized protein</fullName>
    </submittedName>
</protein>
<dbReference type="AlphaFoldDB" id="A0A2U9AZE8"/>
<sequence>MFKDFMDSGEGAASSDSINGEEKYDLWLLRKLVEWSLTERTWTTRGDEWGNWAKRLGRGLGGGQGVAGEGVGYGKSSSAARSPARNRLLEAYVPM</sequence>
<proteinExistence type="predicted"/>
<name>A0A2U9AZE8_SCOMX</name>
<organism evidence="1 2">
    <name type="scientific">Scophthalmus maximus</name>
    <name type="common">Turbot</name>
    <name type="synonym">Psetta maxima</name>
    <dbReference type="NCBI Taxonomy" id="52904"/>
    <lineage>
        <taxon>Eukaryota</taxon>
        <taxon>Metazoa</taxon>
        <taxon>Chordata</taxon>
        <taxon>Craniata</taxon>
        <taxon>Vertebrata</taxon>
        <taxon>Euteleostomi</taxon>
        <taxon>Actinopterygii</taxon>
        <taxon>Neopterygii</taxon>
        <taxon>Teleostei</taxon>
        <taxon>Neoteleostei</taxon>
        <taxon>Acanthomorphata</taxon>
        <taxon>Carangaria</taxon>
        <taxon>Pleuronectiformes</taxon>
        <taxon>Pleuronectoidei</taxon>
        <taxon>Scophthalmidae</taxon>
        <taxon>Scophthalmus</taxon>
    </lineage>
</organism>
<evidence type="ECO:0000313" key="1">
    <source>
        <dbReference type="EMBL" id="AWO97044.1"/>
    </source>
</evidence>
<dbReference type="Proteomes" id="UP000246464">
    <property type="component" value="Chromosome 1"/>
</dbReference>
<evidence type="ECO:0000313" key="2">
    <source>
        <dbReference type="Proteomes" id="UP000246464"/>
    </source>
</evidence>
<gene>
    <name evidence="1" type="ORF">SMAX5B_005052</name>
</gene>